<gene>
    <name evidence="10" type="ORF">HNR13_003600</name>
</gene>
<comment type="cofactor">
    <cofactor evidence="1">
        <name>Ca(2+)</name>
        <dbReference type="ChEBI" id="CHEBI:29108"/>
    </cofactor>
</comment>
<sequence>MKHSRTTDQVIHKRAIGIIATTAAVVAFLMAGAPAANADGRVSYSGSVPSWATAQNDQGAAPADETVQGEIYLPLRDLKGAENLAKQVSNPSLAGYRKALSPAQWIARFSPSQADYASVLAFLKTAGLTIQGTPDSRQYVVFRGTPQQLGSVFGTSLHAYDYAGHRLVAPSSAPSLPAAIGAKVSGVSIEQSRTLTRPDSIVQGDIGASETPQVSRKAATAPVIQTPCSHYVGEHVVTVPPAYNGQTSYSTYNCGYTPQQLRSAYGLTDLTRRGVNGSGQTVAIIDAYASPSILQDANGLAQQNGEPLLTASSYQQLVPPASQFTDQAACQYPSGWQGEQTLDVESVHSVAPGARILYVGGTDCGGGLDIAMSKILDNKLANIVSNSYGNVGEAVPADVIQGEVDLQLQAAGEGIGLYFSSGDHGDEAAPNEVGHPSPDFPASSPWVTSVGGTSLGIDKNGAIAWETGWGDQLDKIVKNPDGTLAYTSALPGALFAGGAGGGVSAVFSAPEYQRGIVPQALSNGYRVSPDVSALADPYTGFQIGIRPIVDDTTLATGDYVNETYGGTSLASPIVAAQIAIVQQATGRTIGFANPTLYAVDRVLPSAFRDVVPQNPPQALVYTSRNSGNSYFITLDQDTSLKTARGYDDVTGLGGVSFTLLSLVAQGRH</sequence>
<dbReference type="Proteomes" id="UP000578352">
    <property type="component" value="Unassembled WGS sequence"/>
</dbReference>
<dbReference type="PROSITE" id="PS00138">
    <property type="entry name" value="SUBTILASE_SER"/>
    <property type="match status" value="1"/>
</dbReference>
<keyword evidence="7" id="KW-0865">Zymogen</keyword>
<keyword evidence="8" id="KW-0732">Signal</keyword>
<dbReference type="InterPro" id="IPR036852">
    <property type="entry name" value="Peptidase_S8/S53_dom_sf"/>
</dbReference>
<evidence type="ECO:0000256" key="5">
    <source>
        <dbReference type="ARBA" id="ARBA00022825"/>
    </source>
</evidence>
<evidence type="ECO:0000313" key="10">
    <source>
        <dbReference type="EMBL" id="NYJ25313.1"/>
    </source>
</evidence>
<protein>
    <submittedName>
        <fullName evidence="10">Subtilase family serine protease</fullName>
    </submittedName>
</protein>
<evidence type="ECO:0000313" key="11">
    <source>
        <dbReference type="Proteomes" id="UP000578352"/>
    </source>
</evidence>
<keyword evidence="5" id="KW-0720">Serine protease</keyword>
<accession>A0A853CZJ8</accession>
<reference evidence="10 11" key="1">
    <citation type="submission" date="2020-07" db="EMBL/GenBank/DDBJ databases">
        <title>Sequencing the genomes of 1000 actinobacteria strains.</title>
        <authorList>
            <person name="Klenk H.-P."/>
        </authorList>
    </citation>
    <scope>NUCLEOTIDE SEQUENCE [LARGE SCALE GENOMIC DNA]</scope>
    <source>
        <strain evidence="10 11">DSM 15165</strain>
    </source>
</reference>
<dbReference type="PANTHER" id="PTHR14218:SF15">
    <property type="entry name" value="TRIPEPTIDYL-PEPTIDASE 1"/>
    <property type="match status" value="1"/>
</dbReference>
<evidence type="ECO:0000256" key="4">
    <source>
        <dbReference type="ARBA" id="ARBA00022801"/>
    </source>
</evidence>
<dbReference type="SMART" id="SM00944">
    <property type="entry name" value="Pro-kuma_activ"/>
    <property type="match status" value="1"/>
</dbReference>
<dbReference type="InterPro" id="IPR015366">
    <property type="entry name" value="S53_propep"/>
</dbReference>
<keyword evidence="4" id="KW-0378">Hydrolase</keyword>
<dbReference type="InterPro" id="IPR030400">
    <property type="entry name" value="Sedolisin_dom"/>
</dbReference>
<feature type="chain" id="PRO_5032453955" evidence="8">
    <location>
        <begin position="39"/>
        <end position="668"/>
    </location>
</feature>
<dbReference type="SUPFAM" id="SSF52743">
    <property type="entry name" value="Subtilisin-like"/>
    <property type="match status" value="1"/>
</dbReference>
<feature type="domain" description="Peptidase S53" evidence="9">
    <location>
        <begin position="255"/>
        <end position="667"/>
    </location>
</feature>
<feature type="signal peptide" evidence="8">
    <location>
        <begin position="1"/>
        <end position="38"/>
    </location>
</feature>
<dbReference type="InterPro" id="IPR023828">
    <property type="entry name" value="Peptidase_S8_Ser-AS"/>
</dbReference>
<evidence type="ECO:0000256" key="2">
    <source>
        <dbReference type="ARBA" id="ARBA00022670"/>
    </source>
</evidence>
<dbReference type="EMBL" id="JACCFL010000001">
    <property type="protein sequence ID" value="NYJ25313.1"/>
    <property type="molecule type" value="Genomic_DNA"/>
</dbReference>
<dbReference type="Pfam" id="PF09286">
    <property type="entry name" value="Pro-kuma_activ"/>
    <property type="match status" value="1"/>
</dbReference>
<name>A0A853CZJ8_9MICO</name>
<dbReference type="AlphaFoldDB" id="A0A853CZJ8"/>
<dbReference type="GO" id="GO:0006508">
    <property type="term" value="P:proteolysis"/>
    <property type="evidence" value="ECO:0007669"/>
    <property type="project" value="UniProtKB-KW"/>
</dbReference>
<keyword evidence="3" id="KW-0479">Metal-binding</keyword>
<dbReference type="PROSITE" id="PS51695">
    <property type="entry name" value="SEDOLISIN"/>
    <property type="match status" value="1"/>
</dbReference>
<dbReference type="Pfam" id="PF00082">
    <property type="entry name" value="Peptidase_S8"/>
    <property type="match status" value="1"/>
</dbReference>
<dbReference type="SUPFAM" id="SSF54897">
    <property type="entry name" value="Protease propeptides/inhibitors"/>
    <property type="match status" value="1"/>
</dbReference>
<keyword evidence="6" id="KW-0106">Calcium</keyword>
<dbReference type="CDD" id="cd04056">
    <property type="entry name" value="Peptidases_S53"/>
    <property type="match status" value="1"/>
</dbReference>
<evidence type="ECO:0000256" key="6">
    <source>
        <dbReference type="ARBA" id="ARBA00022837"/>
    </source>
</evidence>
<dbReference type="PANTHER" id="PTHR14218">
    <property type="entry name" value="PROTEASE S8 TRIPEPTIDYL PEPTIDASE I CLN2"/>
    <property type="match status" value="1"/>
</dbReference>
<dbReference type="GO" id="GO:0008240">
    <property type="term" value="F:tripeptidyl-peptidase activity"/>
    <property type="evidence" value="ECO:0007669"/>
    <property type="project" value="TreeGrafter"/>
</dbReference>
<proteinExistence type="predicted"/>
<evidence type="ECO:0000256" key="7">
    <source>
        <dbReference type="ARBA" id="ARBA00023145"/>
    </source>
</evidence>
<dbReference type="CDD" id="cd11377">
    <property type="entry name" value="Pro-peptidase_S53"/>
    <property type="match status" value="1"/>
</dbReference>
<dbReference type="InterPro" id="IPR050819">
    <property type="entry name" value="Tripeptidyl-peptidase_I"/>
</dbReference>
<organism evidence="10 11">
    <name type="scientific">Leifsonia shinshuensis</name>
    <dbReference type="NCBI Taxonomy" id="150026"/>
    <lineage>
        <taxon>Bacteria</taxon>
        <taxon>Bacillati</taxon>
        <taxon>Actinomycetota</taxon>
        <taxon>Actinomycetes</taxon>
        <taxon>Micrococcales</taxon>
        <taxon>Microbacteriaceae</taxon>
        <taxon>Leifsonia</taxon>
    </lineage>
</organism>
<dbReference type="GO" id="GO:0004252">
    <property type="term" value="F:serine-type endopeptidase activity"/>
    <property type="evidence" value="ECO:0007669"/>
    <property type="project" value="InterPro"/>
</dbReference>
<dbReference type="InterPro" id="IPR000209">
    <property type="entry name" value="Peptidase_S8/S53_dom"/>
</dbReference>
<evidence type="ECO:0000256" key="8">
    <source>
        <dbReference type="SAM" id="SignalP"/>
    </source>
</evidence>
<evidence type="ECO:0000259" key="9">
    <source>
        <dbReference type="PROSITE" id="PS51695"/>
    </source>
</evidence>
<dbReference type="GO" id="GO:0046872">
    <property type="term" value="F:metal ion binding"/>
    <property type="evidence" value="ECO:0007669"/>
    <property type="project" value="UniProtKB-KW"/>
</dbReference>
<evidence type="ECO:0000256" key="3">
    <source>
        <dbReference type="ARBA" id="ARBA00022723"/>
    </source>
</evidence>
<dbReference type="Gene3D" id="3.40.50.200">
    <property type="entry name" value="Peptidase S8/S53 domain"/>
    <property type="match status" value="1"/>
</dbReference>
<dbReference type="RefSeq" id="WP_343063608.1">
    <property type="nucleotide sequence ID" value="NZ_BAABEH010000001.1"/>
</dbReference>
<comment type="caution">
    <text evidence="10">The sequence shown here is derived from an EMBL/GenBank/DDBJ whole genome shotgun (WGS) entry which is preliminary data.</text>
</comment>
<keyword evidence="2 10" id="KW-0645">Protease</keyword>
<evidence type="ECO:0000256" key="1">
    <source>
        <dbReference type="ARBA" id="ARBA00001913"/>
    </source>
</evidence>